<proteinExistence type="inferred from homology"/>
<dbReference type="InterPro" id="IPR000259">
    <property type="entry name" value="Adhesion_dom_fimbrial"/>
</dbReference>
<dbReference type="GO" id="GO:0043709">
    <property type="term" value="P:cell adhesion involved in single-species biofilm formation"/>
    <property type="evidence" value="ECO:0007669"/>
    <property type="project" value="TreeGrafter"/>
</dbReference>
<evidence type="ECO:0000256" key="3">
    <source>
        <dbReference type="ARBA" id="ARBA00022729"/>
    </source>
</evidence>
<accession>A0AAP4D5J0</accession>
<evidence type="ECO:0000259" key="5">
    <source>
        <dbReference type="Pfam" id="PF00419"/>
    </source>
</evidence>
<evidence type="ECO:0000256" key="4">
    <source>
        <dbReference type="ARBA" id="ARBA00023263"/>
    </source>
</evidence>
<comment type="caution">
    <text evidence="6">The sequence shown here is derived from an EMBL/GenBank/DDBJ whole genome shotgun (WGS) entry which is preliminary data.</text>
</comment>
<dbReference type="AlphaFoldDB" id="A0AAP4D5J0"/>
<dbReference type="PROSITE" id="PS51257">
    <property type="entry name" value="PROKAR_LIPOPROTEIN"/>
    <property type="match status" value="1"/>
</dbReference>
<feature type="domain" description="Fimbrial-type adhesion" evidence="5">
    <location>
        <begin position="207"/>
        <end position="351"/>
    </location>
</feature>
<keyword evidence="4" id="KW-0281">Fimbrium</keyword>
<protein>
    <submittedName>
        <fullName evidence="6">Fimbrial protein</fullName>
    </submittedName>
</protein>
<sequence>MMEISMKYIKLVFLLFIGVFLLPGYSFASYSCSPLSGSISVNLNTITVQRDTAVGTLLATITGPNASAYSCYVSNPSSGTTLVLGVQSILGYYGHMDGISVYRTNVPGIGIGIGGAGSMNGFNYTTYVGDGTSSWYGSDWNSVVVTATYDSKTISSYISPIIKVYKIDDASSGVISGQVGAVIMGMSNGFNTSYVSSWAQDIPLMVTGTINVVACSIKTPTLNFPIGDVLASKFGSTVGTTPSDAQNTQNLGLDCDPQANINVSLSGTQNPDVGTTSVLALTGQGDAGVAQGVGVQIVYNGSPLTLNNRIVLKKSAGGQETFPLTARYYQTRTSVTTGTANTSATLNLTYQ</sequence>
<dbReference type="InterPro" id="IPR050263">
    <property type="entry name" value="Bact_Fimbrial_Adh_Pro"/>
</dbReference>
<dbReference type="InterPro" id="IPR008966">
    <property type="entry name" value="Adhesion_dom_sf"/>
</dbReference>
<dbReference type="SUPFAM" id="SSF49401">
    <property type="entry name" value="Bacterial adhesins"/>
    <property type="match status" value="1"/>
</dbReference>
<dbReference type="Pfam" id="PF00419">
    <property type="entry name" value="Fimbrial"/>
    <property type="match status" value="1"/>
</dbReference>
<name>A0AAP4D5J0_9ENTR</name>
<organism evidence="6 7">
    <name type="scientific">Lelliottia wanjuensis</name>
    <dbReference type="NCBI Taxonomy" id="3050585"/>
    <lineage>
        <taxon>Bacteria</taxon>
        <taxon>Pseudomonadati</taxon>
        <taxon>Pseudomonadota</taxon>
        <taxon>Gammaproteobacteria</taxon>
        <taxon>Enterobacterales</taxon>
        <taxon>Enterobacteriaceae</taxon>
        <taxon>Lelliottia</taxon>
    </lineage>
</organism>
<dbReference type="EMBL" id="JASSOM010000059">
    <property type="protein sequence ID" value="MDK9364560.1"/>
    <property type="molecule type" value="Genomic_DNA"/>
</dbReference>
<evidence type="ECO:0000256" key="2">
    <source>
        <dbReference type="ARBA" id="ARBA00006671"/>
    </source>
</evidence>
<comment type="subcellular location">
    <subcellularLocation>
        <location evidence="1">Fimbrium</location>
    </subcellularLocation>
</comment>
<dbReference type="RefSeq" id="WP_285144653.1">
    <property type="nucleotide sequence ID" value="NZ_JASSOL010000042.1"/>
</dbReference>
<reference evidence="6 7" key="1">
    <citation type="submission" date="2023-06" db="EMBL/GenBank/DDBJ databases">
        <title>Identification and characterization of antibiotic-resistant Gram-negative bacteria.</title>
        <authorList>
            <person name="Cho G.-S."/>
            <person name="Lee J."/>
            <person name="Tai E."/>
            <person name="Jeong S."/>
            <person name="Kim I."/>
            <person name="Kim B.-E."/>
            <person name="Jeong M.-I."/>
            <person name="Oh K.-K."/>
            <person name="Franz C.M.A.P."/>
        </authorList>
    </citation>
    <scope>NUCLEOTIDE SEQUENCE [LARGE SCALE GENOMIC DNA]</scope>
    <source>
        <strain evidence="6 7">V106_12</strain>
    </source>
</reference>
<keyword evidence="7" id="KW-1185">Reference proteome</keyword>
<dbReference type="InterPro" id="IPR036937">
    <property type="entry name" value="Adhesion_dom_fimbrial_sf"/>
</dbReference>
<dbReference type="PANTHER" id="PTHR33420:SF12">
    <property type="entry name" value="FIMBRIN-LIKE PROTEIN FIMI-RELATED"/>
    <property type="match status" value="1"/>
</dbReference>
<dbReference type="GO" id="GO:0009289">
    <property type="term" value="C:pilus"/>
    <property type="evidence" value="ECO:0007669"/>
    <property type="project" value="UniProtKB-SubCell"/>
</dbReference>
<keyword evidence="3" id="KW-0732">Signal</keyword>
<dbReference type="PANTHER" id="PTHR33420">
    <property type="entry name" value="FIMBRIAL SUBUNIT ELFA-RELATED"/>
    <property type="match status" value="1"/>
</dbReference>
<dbReference type="Gene3D" id="2.60.40.3310">
    <property type="match status" value="1"/>
</dbReference>
<gene>
    <name evidence="6" type="ORF">QQF32_15280</name>
</gene>
<evidence type="ECO:0000313" key="6">
    <source>
        <dbReference type="EMBL" id="MDK9364560.1"/>
    </source>
</evidence>
<comment type="similarity">
    <text evidence="2">Belongs to the fimbrial protein family.</text>
</comment>
<dbReference type="Proteomes" id="UP001223214">
    <property type="component" value="Unassembled WGS sequence"/>
</dbReference>
<evidence type="ECO:0000256" key="1">
    <source>
        <dbReference type="ARBA" id="ARBA00004561"/>
    </source>
</evidence>
<evidence type="ECO:0000313" key="7">
    <source>
        <dbReference type="Proteomes" id="UP001223214"/>
    </source>
</evidence>
<dbReference type="Gene3D" id="2.60.40.1090">
    <property type="entry name" value="Fimbrial-type adhesion domain"/>
    <property type="match status" value="1"/>
</dbReference>